<evidence type="ECO:0000256" key="3">
    <source>
        <dbReference type="ARBA" id="ARBA00022548"/>
    </source>
</evidence>
<comment type="cofactor">
    <cofactor evidence="1">
        <name>FAD</name>
        <dbReference type="ChEBI" id="CHEBI:57692"/>
    </cofactor>
</comment>
<feature type="domain" description="Glucose-methanol-choline oxidoreductase N-terminal" evidence="17">
    <location>
        <begin position="86"/>
        <end position="285"/>
    </location>
</feature>
<keyword evidence="3" id="KW-0153">Cholesterol metabolism</keyword>
<dbReference type="Gene3D" id="3.40.50.1820">
    <property type="entry name" value="alpha/beta hydrolase"/>
    <property type="match status" value="1"/>
</dbReference>
<evidence type="ECO:0000256" key="7">
    <source>
        <dbReference type="ARBA" id="ARBA00023098"/>
    </source>
</evidence>
<keyword evidence="8" id="KW-1207">Sterol metabolism</keyword>
<dbReference type="GO" id="GO:0050660">
    <property type="term" value="F:flavin adenine dinucleotide binding"/>
    <property type="evidence" value="ECO:0007669"/>
    <property type="project" value="InterPro"/>
</dbReference>
<evidence type="ECO:0000256" key="9">
    <source>
        <dbReference type="ARBA" id="ARBA00023221"/>
    </source>
</evidence>
<evidence type="ECO:0000259" key="17">
    <source>
        <dbReference type="Pfam" id="PF00732"/>
    </source>
</evidence>
<dbReference type="Pfam" id="PF00561">
    <property type="entry name" value="Abhydrolase_1"/>
    <property type="match status" value="1"/>
</dbReference>
<evidence type="ECO:0000256" key="13">
    <source>
        <dbReference type="ARBA" id="ARBA00049723"/>
    </source>
</evidence>
<dbReference type="GO" id="GO:0016995">
    <property type="term" value="F:cholesterol oxidase activity"/>
    <property type="evidence" value="ECO:0007669"/>
    <property type="project" value="UniProtKB-EC"/>
</dbReference>
<dbReference type="InterPro" id="IPR000073">
    <property type="entry name" value="AB_hydrolase_1"/>
</dbReference>
<keyword evidence="9" id="KW-0753">Steroid metabolism</keyword>
<evidence type="ECO:0000313" key="19">
    <source>
        <dbReference type="EMBL" id="PNL61158.1"/>
    </source>
</evidence>
<dbReference type="Pfam" id="PF05199">
    <property type="entry name" value="GMC_oxred_C"/>
    <property type="match status" value="1"/>
</dbReference>
<dbReference type="PANTHER" id="PTHR47470:SF1">
    <property type="entry name" value="FAD-DEPENDENT OXIDOREDUCTASE 2 FAD BINDING DOMAIN-CONTAINING PROTEIN"/>
    <property type="match status" value="1"/>
</dbReference>
<accession>A0AAX0WT87</accession>
<dbReference type="InterPro" id="IPR029058">
    <property type="entry name" value="AB_hydrolase_fold"/>
</dbReference>
<keyword evidence="7" id="KW-0443">Lipid metabolism</keyword>
<evidence type="ECO:0000256" key="2">
    <source>
        <dbReference type="ARBA" id="ARBA00010790"/>
    </source>
</evidence>
<evidence type="ECO:0000256" key="15">
    <source>
        <dbReference type="ARBA" id="ARBA00049778"/>
    </source>
</evidence>
<dbReference type="GeneID" id="98066500"/>
<evidence type="ECO:0000259" key="18">
    <source>
        <dbReference type="Pfam" id="PF05199"/>
    </source>
</evidence>
<evidence type="ECO:0000256" key="12">
    <source>
        <dbReference type="ARBA" id="ARBA00049645"/>
    </source>
</evidence>
<evidence type="ECO:0000256" key="10">
    <source>
        <dbReference type="ARBA" id="ARBA00023235"/>
    </source>
</evidence>
<organism evidence="19 20">
    <name type="scientific">Legionella anisa</name>
    <dbReference type="NCBI Taxonomy" id="28082"/>
    <lineage>
        <taxon>Bacteria</taxon>
        <taxon>Pseudomonadati</taxon>
        <taxon>Pseudomonadota</taxon>
        <taxon>Gammaproteobacteria</taxon>
        <taxon>Legionellales</taxon>
        <taxon>Legionellaceae</taxon>
        <taxon>Legionella</taxon>
    </lineage>
</organism>
<dbReference type="PANTHER" id="PTHR47470">
    <property type="entry name" value="CHOLESTEROL OXIDASE"/>
    <property type="match status" value="1"/>
</dbReference>
<feature type="domain" description="Glucose-methanol-choline oxidoreductase C-terminal" evidence="18">
    <location>
        <begin position="450"/>
        <end position="525"/>
    </location>
</feature>
<sequence>MSRLSSAHYTLQSHYPIVVIGSGYGGSIIASRLARAGQCVCLLEKGKEFQVGEYPNNELDILKNLQISGLPDCCGSPTGLYHIYFDKEISAFVGCGLGGTSLVNANVSLRAEKRVFEDPCWPKALQDDVPTLLQDGYKYAEEMLKPMPYPETFPSLSKMKALEKSASTLKEAFYRPPINVTFQEGINHVGVIQHACTLCGDCVSGCNYAAKNTLIMNYLPDAKNHGAFIFTQIAVHYIERIAERWVIYYHDLVEEDGLHKHHFITADLVILAGGALGSTELLLRSKTKGLQLSERVGEYFTGNGDVLAFSYNNKEPIHGIGFGADSPEERIPVGPCITGIIDMRHRSQLNEGLVIEEGAIPGGLATFLPQVMALSAQLQAGKLNQGAYSNAMDHTQIFLVMSHDNRDGKLLLDKDQLCIFWPKVGEQAIFSHVNKILENASQSLGGTFIANPVWSATTEHTLITVHPLGGCVMSDDATKGVVNHKGQVFCNTVGDAVYDSLYVCDGSIIPRSLGVNPLLTISALAERVAFLLAKDRFWMIDYALHSPTQKPIPTDIDEVGLLFTETMRGRLSTTVLDDYYNAYVDERSLPIEFTVTIVTESLDKMLADSQHRAKIIGEVSIPAFSKEPLVVEQGEFQLFVDSQSDVATKKMIYQLKLNSVEGNHYELDGFKLIHNGPGFDIWQDTTTLNVTLYELNKGKHVCGKGILKILPADFLKQLTTIRILNTRDPVAVLTGKARFGHFFAGALYPIYGGVLAKTSFFDPNVPPRQKRILSVDKPELHFVLTTDKQHLLLTRYQGGDKGPVILLHGLGVSSLIFSIDTIETNLLEYLFAAGYDVWLLDYRASIALPTRHLSFSADDIALYDYPAAVTKVLEVTKAKKVQMVAHCFGATTLCMAMLAGLQGVRSILFSQIATHIVAPQSAKIKAGIYLPSVLKELGISSLTAYADTHENWQQHLADSALKWVNPFLKEQCQSAVCRRISFLYGPLYEHAQLNQMTHDTLHEMFGFANIKSFEHLALMIRKGHIVNEEGKESYLPYLERLALPITFIHGEKNRCFLPESTALTYQLLQEKNGTDFYERHLIPDYGHIDCIFGKNAVKDVYPYILNHLEAHANV</sequence>
<dbReference type="SUPFAM" id="SSF51905">
    <property type="entry name" value="FAD/NAD(P)-binding domain"/>
    <property type="match status" value="1"/>
</dbReference>
<evidence type="ECO:0000313" key="20">
    <source>
        <dbReference type="Proteomes" id="UP000192511"/>
    </source>
</evidence>
<proteinExistence type="inferred from homology"/>
<dbReference type="InterPro" id="IPR000172">
    <property type="entry name" value="GMC_OxRdtase_N"/>
</dbReference>
<dbReference type="EC" id="5.3.3.1" evidence="11"/>
<evidence type="ECO:0000256" key="14">
    <source>
        <dbReference type="ARBA" id="ARBA00049744"/>
    </source>
</evidence>
<dbReference type="Proteomes" id="UP000192511">
    <property type="component" value="Unassembled WGS sequence"/>
</dbReference>
<evidence type="ECO:0000256" key="1">
    <source>
        <dbReference type="ARBA" id="ARBA00001974"/>
    </source>
</evidence>
<dbReference type="GO" id="GO:0004769">
    <property type="term" value="F:steroid Delta-isomerase activity"/>
    <property type="evidence" value="ECO:0007669"/>
    <property type="project" value="UniProtKB-EC"/>
</dbReference>
<keyword evidence="4" id="KW-0285">Flavoprotein</keyword>
<dbReference type="SUPFAM" id="SSF53474">
    <property type="entry name" value="alpha/beta-Hydrolases"/>
    <property type="match status" value="1"/>
</dbReference>
<dbReference type="Gene3D" id="3.50.50.60">
    <property type="entry name" value="FAD/NAD(P)-binding domain"/>
    <property type="match status" value="3"/>
</dbReference>
<dbReference type="InterPro" id="IPR036188">
    <property type="entry name" value="FAD/NAD-bd_sf"/>
</dbReference>
<dbReference type="RefSeq" id="WP_019235554.1">
    <property type="nucleotide sequence ID" value="NZ_CAAAHR010000017.1"/>
</dbReference>
<evidence type="ECO:0000256" key="8">
    <source>
        <dbReference type="ARBA" id="ARBA00023166"/>
    </source>
</evidence>
<keyword evidence="5" id="KW-0274">FAD</keyword>
<evidence type="ECO:0000256" key="6">
    <source>
        <dbReference type="ARBA" id="ARBA00023002"/>
    </source>
</evidence>
<comment type="pathway">
    <text evidence="12">Steroid metabolism; cholesterol degradation.</text>
</comment>
<comment type="similarity">
    <text evidence="2">Belongs to the GMC oxidoreductase family.</text>
</comment>
<evidence type="ECO:0000259" key="16">
    <source>
        <dbReference type="Pfam" id="PF00561"/>
    </source>
</evidence>
<dbReference type="EMBL" id="NBTX02000004">
    <property type="protein sequence ID" value="PNL61158.1"/>
    <property type="molecule type" value="Genomic_DNA"/>
</dbReference>
<dbReference type="EC" id="1.1.3.6" evidence="13"/>
<evidence type="ECO:0000256" key="5">
    <source>
        <dbReference type="ARBA" id="ARBA00022827"/>
    </source>
</evidence>
<reference evidence="19" key="1">
    <citation type="submission" date="2017-12" db="EMBL/GenBank/DDBJ databases">
        <title>FDA dAtabase for Regulatory Grade micrObial Sequences (FDA-ARGOS): Supporting development and validation of Infectious Disease Dx tests.</title>
        <authorList>
            <person name="Kerrigan L."/>
            <person name="Tallon L.J."/>
            <person name="Sadzewicz L."/>
            <person name="Sengamalay N."/>
            <person name="Ott S."/>
            <person name="Godinez A."/>
            <person name="Nagaraj S."/>
            <person name="Vavikolanu K."/>
            <person name="Vyas G."/>
            <person name="Nadendla S."/>
            <person name="Aluvathingal J."/>
            <person name="Sichtig H."/>
        </authorList>
    </citation>
    <scope>NUCLEOTIDE SEQUENCE [LARGE SCALE GENOMIC DNA]</scope>
    <source>
        <strain evidence="19">FDAARGOS_200</strain>
    </source>
</reference>
<name>A0AAX0WT87_9GAMM</name>
<feature type="domain" description="AB hydrolase-1" evidence="16">
    <location>
        <begin position="803"/>
        <end position="1093"/>
    </location>
</feature>
<keyword evidence="20" id="KW-1185">Reference proteome</keyword>
<keyword evidence="10" id="KW-0413">Isomerase</keyword>
<keyword evidence="6" id="KW-0560">Oxidoreductase</keyword>
<dbReference type="AlphaFoldDB" id="A0AAX0WT87"/>
<comment type="caution">
    <text evidence="19">The sequence shown here is derived from an EMBL/GenBank/DDBJ whole genome shotgun (WGS) entry which is preliminary data.</text>
</comment>
<gene>
    <name evidence="19" type="ORF">A6J39_007985</name>
</gene>
<protein>
    <recommendedName>
        <fullName evidence="14">Cholesterol oxidase</fullName>
        <ecNumber evidence="13">1.1.3.6</ecNumber>
        <ecNumber evidence="11">5.3.3.1</ecNumber>
    </recommendedName>
    <alternativeName>
        <fullName evidence="15">Cholesterol isomerase</fullName>
    </alternativeName>
</protein>
<evidence type="ECO:0000256" key="4">
    <source>
        <dbReference type="ARBA" id="ARBA00022630"/>
    </source>
</evidence>
<dbReference type="GO" id="GO:0008203">
    <property type="term" value="P:cholesterol metabolic process"/>
    <property type="evidence" value="ECO:0007669"/>
    <property type="project" value="UniProtKB-KW"/>
</dbReference>
<dbReference type="InterPro" id="IPR052542">
    <property type="entry name" value="Cholesterol_Oxidase"/>
</dbReference>
<evidence type="ECO:0000256" key="11">
    <source>
        <dbReference type="ARBA" id="ARBA00038856"/>
    </source>
</evidence>
<dbReference type="Pfam" id="PF00732">
    <property type="entry name" value="GMC_oxred_N"/>
    <property type="match status" value="1"/>
</dbReference>
<dbReference type="InterPro" id="IPR007867">
    <property type="entry name" value="GMC_OxRtase_C"/>
</dbReference>